<dbReference type="Proteomes" id="UP000000599">
    <property type="component" value="Chromosome D"/>
</dbReference>
<dbReference type="eggNOG" id="KOG1213">
    <property type="taxonomic scope" value="Eukaryota"/>
</dbReference>
<dbReference type="GO" id="GO:1990414">
    <property type="term" value="P:replication-born double-strand break repair via sister chromatid exchange"/>
    <property type="evidence" value="ECO:0007669"/>
    <property type="project" value="TreeGrafter"/>
</dbReference>
<comment type="subcellular location">
    <subcellularLocation>
        <location evidence="1">Nucleus</location>
    </subcellularLocation>
</comment>
<dbReference type="PANTHER" id="PTHR12585">
    <property type="entry name" value="SCC1 / RAD21 FAMILY MEMBER"/>
    <property type="match status" value="1"/>
</dbReference>
<dbReference type="EMBL" id="CR382136">
    <property type="protein sequence ID" value="CAR65628.1"/>
    <property type="molecule type" value="Genomic_DNA"/>
</dbReference>
<proteinExistence type="predicted"/>
<dbReference type="Pfam" id="PF04825">
    <property type="entry name" value="Rad21_Rec8_N"/>
    <property type="match status" value="1"/>
</dbReference>
<name>B5RTE3_DEBHA</name>
<feature type="domain" description="Rad21/Rec8-like protein N-terminal" evidence="4">
    <location>
        <begin position="18"/>
        <end position="103"/>
    </location>
</feature>
<dbReference type="GO" id="GO:0003682">
    <property type="term" value="F:chromatin binding"/>
    <property type="evidence" value="ECO:0007669"/>
    <property type="project" value="TreeGrafter"/>
</dbReference>
<dbReference type="KEGG" id="dha:DEHA2D07106g"/>
<gene>
    <name evidence="5" type="ordered locus">DEHA2D07106g</name>
</gene>
<dbReference type="AlphaFoldDB" id="B5RTE3"/>
<evidence type="ECO:0000256" key="2">
    <source>
        <dbReference type="ARBA" id="ARBA00023242"/>
    </source>
</evidence>
<evidence type="ECO:0000259" key="4">
    <source>
        <dbReference type="Pfam" id="PF04825"/>
    </source>
</evidence>
<keyword evidence="6" id="KW-1185">Reference proteome</keyword>
<dbReference type="PANTHER" id="PTHR12585:SF69">
    <property type="entry name" value="FI11703P"/>
    <property type="match status" value="1"/>
</dbReference>
<dbReference type="RefSeq" id="XP_002770272.1">
    <property type="nucleotide sequence ID" value="XM_002770226.1"/>
</dbReference>
<organism evidence="5 6">
    <name type="scientific">Debaryomyces hansenii (strain ATCC 36239 / CBS 767 / BCRC 21394 / JCM 1990 / NBRC 0083 / IGC 2968)</name>
    <name type="common">Yeast</name>
    <name type="synonym">Torulaspora hansenii</name>
    <dbReference type="NCBI Taxonomy" id="284592"/>
    <lineage>
        <taxon>Eukaryota</taxon>
        <taxon>Fungi</taxon>
        <taxon>Dikarya</taxon>
        <taxon>Ascomycota</taxon>
        <taxon>Saccharomycotina</taxon>
        <taxon>Pichiomycetes</taxon>
        <taxon>Debaryomycetaceae</taxon>
        <taxon>Debaryomyces</taxon>
    </lineage>
</organism>
<dbReference type="InterPro" id="IPR039781">
    <property type="entry name" value="Rad21/Rec8-like"/>
</dbReference>
<dbReference type="CDD" id="cd21790">
    <property type="entry name" value="Rad21_Rec8_M_ScRec8p-like"/>
    <property type="match status" value="1"/>
</dbReference>
<protein>
    <submittedName>
        <fullName evidence="5">DEHA2D07106p</fullName>
    </submittedName>
</protein>
<dbReference type="FunCoup" id="B5RTE3">
    <property type="interactions" value="124"/>
</dbReference>
<feature type="compositionally biased region" description="Basic residues" evidence="3">
    <location>
        <begin position="456"/>
        <end position="470"/>
    </location>
</feature>
<evidence type="ECO:0000313" key="5">
    <source>
        <dbReference type="EMBL" id="CAR65628.1"/>
    </source>
</evidence>
<dbReference type="OrthoDB" id="5427633at2759"/>
<dbReference type="InParanoid" id="B5RTE3"/>
<sequence length="622" mass="71613">MNNSINNSNELISKVSVDTGLSTAWLLATLGSKTTYRRLVRKDILSISIPQTCDIIGNPQSTIPLRLSSNLLYGVSLMYKQKIDYFLSDVSLIKTKLQKEIFLNTLTNKQNFTVININHSQYDNFKARDHNQIFLKEDPFFDVSKDLFKPYTGSEVQDERRIRIQQLDQQLYYDTNHSLFASTTGQITIVPDVHTKTIENFMDQELHTLDELSESLKSDAAVDFEFGDDGKIVDINTDNKVQEDEDLSIIDFDQIIERSEDSIDSITGGAYEKTITNDKTFHMSHDTHTNQTTILDTKKSTKRKRNYKKVIIDDSMKISSSELKNFRDSYDTIMNIHNKRLKLATLAKERFSTVNELLYEENNKEPFATKYTCKYIFGHDVTGNIQLNPRIPKRYNSKQLSEDLEFGRNIEPRINDEEMDKFNFEIEQDIPLEFNDSQDIFDLSFPEINNSELRSRSRSRPGSKRSRSKSTRSSSVPNDQEFLEESLDYTPGAPHLLTQRISSQTKITATLIKFLNFLQSRSILLGEHIKADCKLSRNYFQHVNKEVSNSNEVVYSKIKFSTLIPSLKSKLQNGTETPVNRNLAANSFSSILELATRNYIMLEAENNRNLQTGDEIEILIEI</sequence>
<dbReference type="STRING" id="284592.B5RTE3"/>
<keyword evidence="2" id="KW-0539">Nucleus</keyword>
<dbReference type="VEuPathDB" id="FungiDB:DEHA2D07106g"/>
<dbReference type="OMA" id="ELIHNEQ"/>
<dbReference type="HOGENOM" id="CLU_430817_0_0_1"/>
<dbReference type="InterPro" id="IPR006910">
    <property type="entry name" value="Rad21_Rec8_N"/>
</dbReference>
<evidence type="ECO:0000256" key="1">
    <source>
        <dbReference type="ARBA" id="ARBA00004123"/>
    </source>
</evidence>
<dbReference type="GO" id="GO:0030892">
    <property type="term" value="C:mitotic cohesin complex"/>
    <property type="evidence" value="ECO:0007669"/>
    <property type="project" value="TreeGrafter"/>
</dbReference>
<evidence type="ECO:0000313" key="6">
    <source>
        <dbReference type="Proteomes" id="UP000000599"/>
    </source>
</evidence>
<accession>B5RTE3</accession>
<feature type="region of interest" description="Disordered" evidence="3">
    <location>
        <begin position="452"/>
        <end position="482"/>
    </location>
</feature>
<dbReference type="GO" id="GO:0005634">
    <property type="term" value="C:nucleus"/>
    <property type="evidence" value="ECO:0007669"/>
    <property type="project" value="UniProtKB-SubCell"/>
</dbReference>
<dbReference type="GeneID" id="8998479"/>
<reference evidence="5 6" key="1">
    <citation type="journal article" date="2004" name="Nature">
        <title>Genome evolution in yeasts.</title>
        <authorList>
            <consortium name="Genolevures"/>
            <person name="Dujon B."/>
            <person name="Sherman D."/>
            <person name="Fischer G."/>
            <person name="Durrens P."/>
            <person name="Casaregola S."/>
            <person name="Lafontaine I."/>
            <person name="de Montigny J."/>
            <person name="Marck C."/>
            <person name="Neuveglise C."/>
            <person name="Talla E."/>
            <person name="Goffard N."/>
            <person name="Frangeul L."/>
            <person name="Aigle M."/>
            <person name="Anthouard V."/>
            <person name="Babour A."/>
            <person name="Barbe V."/>
            <person name="Barnay S."/>
            <person name="Blanchin S."/>
            <person name="Beckerich J.M."/>
            <person name="Beyne E."/>
            <person name="Bleykasten C."/>
            <person name="Boisrame A."/>
            <person name="Boyer J."/>
            <person name="Cattolico L."/>
            <person name="Confanioleri F."/>
            <person name="de Daruvar A."/>
            <person name="Despons L."/>
            <person name="Fabre E."/>
            <person name="Fairhead C."/>
            <person name="Ferry-Dumazet H."/>
            <person name="Groppi A."/>
            <person name="Hantraye F."/>
            <person name="Hennequin C."/>
            <person name="Jauniaux N."/>
            <person name="Joyet P."/>
            <person name="Kachouri R."/>
            <person name="Kerrest A."/>
            <person name="Koszul R."/>
            <person name="Lemaire M."/>
            <person name="Lesur I."/>
            <person name="Ma L."/>
            <person name="Muller H."/>
            <person name="Nicaud J.M."/>
            <person name="Nikolski M."/>
            <person name="Oztas S."/>
            <person name="Ozier-Kalogeropoulos O."/>
            <person name="Pellenz S."/>
            <person name="Potier S."/>
            <person name="Richard G.F."/>
            <person name="Straub M.L."/>
            <person name="Suleau A."/>
            <person name="Swennene D."/>
            <person name="Tekaia F."/>
            <person name="Wesolowski-Louvel M."/>
            <person name="Westhof E."/>
            <person name="Wirth B."/>
            <person name="Zeniou-Meyer M."/>
            <person name="Zivanovic I."/>
            <person name="Bolotin-Fukuhara M."/>
            <person name="Thierry A."/>
            <person name="Bouchier C."/>
            <person name="Caudron B."/>
            <person name="Scarpelli C."/>
            <person name="Gaillardin C."/>
            <person name="Weissenbach J."/>
            <person name="Wincker P."/>
            <person name="Souciet J.L."/>
        </authorList>
    </citation>
    <scope>NUCLEOTIDE SEQUENCE [LARGE SCALE GENOMIC DNA]</scope>
    <source>
        <strain evidence="6">ATCC 36239 / CBS 767 / BCRC 21394 / JCM 1990 / NBRC 0083 / IGC 2968</strain>
    </source>
</reference>
<evidence type="ECO:0000256" key="3">
    <source>
        <dbReference type="SAM" id="MobiDB-lite"/>
    </source>
</evidence>
<dbReference type="GO" id="GO:0007064">
    <property type="term" value="P:mitotic sister chromatid cohesion"/>
    <property type="evidence" value="ECO:0007669"/>
    <property type="project" value="TreeGrafter"/>
</dbReference>